<dbReference type="Proteomes" id="UP000887159">
    <property type="component" value="Unassembled WGS sequence"/>
</dbReference>
<organism evidence="1 2">
    <name type="scientific">Trichonephila clavipes</name>
    <name type="common">Golden silk orbweaver</name>
    <name type="synonym">Nephila clavipes</name>
    <dbReference type="NCBI Taxonomy" id="2585209"/>
    <lineage>
        <taxon>Eukaryota</taxon>
        <taxon>Metazoa</taxon>
        <taxon>Ecdysozoa</taxon>
        <taxon>Arthropoda</taxon>
        <taxon>Chelicerata</taxon>
        <taxon>Arachnida</taxon>
        <taxon>Araneae</taxon>
        <taxon>Araneomorphae</taxon>
        <taxon>Entelegynae</taxon>
        <taxon>Araneoidea</taxon>
        <taxon>Nephilidae</taxon>
        <taxon>Trichonephila</taxon>
    </lineage>
</organism>
<reference evidence="1" key="1">
    <citation type="submission" date="2020-08" db="EMBL/GenBank/DDBJ databases">
        <title>Multicomponent nature underlies the extraordinary mechanical properties of spider dragline silk.</title>
        <authorList>
            <person name="Kono N."/>
            <person name="Nakamura H."/>
            <person name="Mori M."/>
            <person name="Yoshida Y."/>
            <person name="Ohtoshi R."/>
            <person name="Malay A.D."/>
            <person name="Moran D.A.P."/>
            <person name="Tomita M."/>
            <person name="Numata K."/>
            <person name="Arakawa K."/>
        </authorList>
    </citation>
    <scope>NUCLEOTIDE SEQUENCE</scope>
</reference>
<name>A0A8X6RQL4_TRICX</name>
<evidence type="ECO:0000313" key="2">
    <source>
        <dbReference type="Proteomes" id="UP000887159"/>
    </source>
</evidence>
<keyword evidence="2" id="KW-1185">Reference proteome</keyword>
<sequence length="76" mass="8425">MVLSFGRVSPFGCGYASLMVMVMNLCPPCYELEPLKTSRVERADLRWIWRGVKIQSGVSLSHDHGSKLNAPSSITL</sequence>
<dbReference type="EMBL" id="BMAU01021196">
    <property type="protein sequence ID" value="GFX97237.1"/>
    <property type="molecule type" value="Genomic_DNA"/>
</dbReference>
<evidence type="ECO:0000313" key="1">
    <source>
        <dbReference type="EMBL" id="GFX97237.1"/>
    </source>
</evidence>
<dbReference type="AlphaFoldDB" id="A0A8X6RQL4"/>
<gene>
    <name evidence="1" type="ORF">TNCV_557271</name>
</gene>
<accession>A0A8X6RQL4</accession>
<proteinExistence type="predicted"/>
<protein>
    <submittedName>
        <fullName evidence="1">Uncharacterized protein</fullName>
    </submittedName>
</protein>
<comment type="caution">
    <text evidence="1">The sequence shown here is derived from an EMBL/GenBank/DDBJ whole genome shotgun (WGS) entry which is preliminary data.</text>
</comment>